<keyword evidence="10" id="KW-1185">Reference proteome</keyword>
<sequence>MERHQFSASEIGDREILDMEPEEAIERLMDLYGEELKRLAYSYTKNWMQTDDLIQEVFLSIYQKLHTFNGKSALKSWIYSIAINKCKDYLRSWHYRKLQLTDHWMTTGKTQGNGPMENVIQQDENKKLIEAVLELPIKYREVIVLFYYKDMNIDEICQMLSLSPSAVKTRLHRGREKLRMSHSLEGGMLNG</sequence>
<dbReference type="InterPro" id="IPR013325">
    <property type="entry name" value="RNA_pol_sigma_r2"/>
</dbReference>
<protein>
    <recommendedName>
        <fullName evidence="6">RNA polymerase sigma factor</fullName>
    </recommendedName>
</protein>
<dbReference type="PROSITE" id="PS01063">
    <property type="entry name" value="SIGMA70_ECF"/>
    <property type="match status" value="1"/>
</dbReference>
<dbReference type="Proteomes" id="UP000255326">
    <property type="component" value="Unassembled WGS sequence"/>
</dbReference>
<dbReference type="NCBIfam" id="TIGR02937">
    <property type="entry name" value="sigma70-ECF"/>
    <property type="match status" value="1"/>
</dbReference>
<keyword evidence="4 6" id="KW-0238">DNA-binding</keyword>
<reference evidence="9 10" key="1">
    <citation type="submission" date="2018-07" db="EMBL/GenBank/DDBJ databases">
        <title>Genomic Encyclopedia of Type Strains, Phase IV (KMG-IV): sequencing the most valuable type-strain genomes for metagenomic binning, comparative biology and taxonomic classification.</title>
        <authorList>
            <person name="Goeker M."/>
        </authorList>
    </citation>
    <scope>NUCLEOTIDE SEQUENCE [LARGE SCALE GENOMIC DNA]</scope>
    <source>
        <strain evidence="9 10">DSM 25281</strain>
    </source>
</reference>
<dbReference type="Gene3D" id="1.10.10.10">
    <property type="entry name" value="Winged helix-like DNA-binding domain superfamily/Winged helix DNA-binding domain"/>
    <property type="match status" value="1"/>
</dbReference>
<dbReference type="GO" id="GO:0006352">
    <property type="term" value="P:DNA-templated transcription initiation"/>
    <property type="evidence" value="ECO:0007669"/>
    <property type="project" value="InterPro"/>
</dbReference>
<accession>A0A370GTC8</accession>
<evidence type="ECO:0000256" key="1">
    <source>
        <dbReference type="ARBA" id="ARBA00010641"/>
    </source>
</evidence>
<organism evidence="9 10">
    <name type="scientific">Falsibacillus pallidus</name>
    <dbReference type="NCBI Taxonomy" id="493781"/>
    <lineage>
        <taxon>Bacteria</taxon>
        <taxon>Bacillati</taxon>
        <taxon>Bacillota</taxon>
        <taxon>Bacilli</taxon>
        <taxon>Bacillales</taxon>
        <taxon>Bacillaceae</taxon>
        <taxon>Falsibacillus</taxon>
    </lineage>
</organism>
<evidence type="ECO:0000256" key="4">
    <source>
        <dbReference type="ARBA" id="ARBA00023125"/>
    </source>
</evidence>
<name>A0A370GTC8_9BACI</name>
<evidence type="ECO:0000259" key="8">
    <source>
        <dbReference type="Pfam" id="PF08281"/>
    </source>
</evidence>
<evidence type="ECO:0000256" key="6">
    <source>
        <dbReference type="RuleBase" id="RU000716"/>
    </source>
</evidence>
<evidence type="ECO:0000256" key="5">
    <source>
        <dbReference type="ARBA" id="ARBA00023163"/>
    </source>
</evidence>
<feature type="domain" description="RNA polymerase sigma-70 region 2" evidence="7">
    <location>
        <begin position="29"/>
        <end position="92"/>
    </location>
</feature>
<evidence type="ECO:0000256" key="2">
    <source>
        <dbReference type="ARBA" id="ARBA00023015"/>
    </source>
</evidence>
<dbReference type="AlphaFoldDB" id="A0A370GTC8"/>
<dbReference type="InterPro" id="IPR036388">
    <property type="entry name" value="WH-like_DNA-bd_sf"/>
</dbReference>
<dbReference type="CDD" id="cd06171">
    <property type="entry name" value="Sigma70_r4"/>
    <property type="match status" value="1"/>
</dbReference>
<feature type="domain" description="RNA polymerase sigma factor 70 region 4 type 2" evidence="8">
    <location>
        <begin position="127"/>
        <end position="178"/>
    </location>
</feature>
<comment type="similarity">
    <text evidence="1 6">Belongs to the sigma-70 factor family. ECF subfamily.</text>
</comment>
<keyword evidence="2 6" id="KW-0805">Transcription regulation</keyword>
<keyword evidence="5 6" id="KW-0804">Transcription</keyword>
<dbReference type="Gene3D" id="1.10.1740.10">
    <property type="match status" value="1"/>
</dbReference>
<evidence type="ECO:0000313" key="10">
    <source>
        <dbReference type="Proteomes" id="UP000255326"/>
    </source>
</evidence>
<evidence type="ECO:0000256" key="3">
    <source>
        <dbReference type="ARBA" id="ARBA00023082"/>
    </source>
</evidence>
<gene>
    <name evidence="9" type="ORF">DFR59_102418</name>
</gene>
<dbReference type="InterPro" id="IPR013324">
    <property type="entry name" value="RNA_pol_sigma_r3/r4-like"/>
</dbReference>
<dbReference type="EMBL" id="QQAY01000002">
    <property type="protein sequence ID" value="RDI45784.1"/>
    <property type="molecule type" value="Genomic_DNA"/>
</dbReference>
<dbReference type="GO" id="GO:0003677">
    <property type="term" value="F:DNA binding"/>
    <property type="evidence" value="ECO:0007669"/>
    <property type="project" value="UniProtKB-KW"/>
</dbReference>
<evidence type="ECO:0000259" key="7">
    <source>
        <dbReference type="Pfam" id="PF04542"/>
    </source>
</evidence>
<keyword evidence="3 6" id="KW-0731">Sigma factor</keyword>
<dbReference type="PANTHER" id="PTHR43133">
    <property type="entry name" value="RNA POLYMERASE ECF-TYPE SIGMA FACTO"/>
    <property type="match status" value="1"/>
</dbReference>
<dbReference type="Pfam" id="PF04542">
    <property type="entry name" value="Sigma70_r2"/>
    <property type="match status" value="1"/>
</dbReference>
<dbReference type="SUPFAM" id="SSF88659">
    <property type="entry name" value="Sigma3 and sigma4 domains of RNA polymerase sigma factors"/>
    <property type="match status" value="1"/>
</dbReference>
<dbReference type="GO" id="GO:0006950">
    <property type="term" value="P:response to stress"/>
    <property type="evidence" value="ECO:0007669"/>
    <property type="project" value="UniProtKB-ARBA"/>
</dbReference>
<dbReference type="InterPro" id="IPR000838">
    <property type="entry name" value="RNA_pol_sigma70_ECF_CS"/>
</dbReference>
<dbReference type="SUPFAM" id="SSF88946">
    <property type="entry name" value="Sigma2 domain of RNA polymerase sigma factors"/>
    <property type="match status" value="1"/>
</dbReference>
<dbReference type="GO" id="GO:0016987">
    <property type="term" value="F:sigma factor activity"/>
    <property type="evidence" value="ECO:0007669"/>
    <property type="project" value="UniProtKB-KW"/>
</dbReference>
<comment type="caution">
    <text evidence="9">The sequence shown here is derived from an EMBL/GenBank/DDBJ whole genome shotgun (WGS) entry which is preliminary data.</text>
</comment>
<dbReference type="InterPro" id="IPR039425">
    <property type="entry name" value="RNA_pol_sigma-70-like"/>
</dbReference>
<dbReference type="PANTHER" id="PTHR43133:SF60">
    <property type="entry name" value="RNA POLYMERASE SIGMA FACTOR SIGV"/>
    <property type="match status" value="1"/>
</dbReference>
<evidence type="ECO:0000313" key="9">
    <source>
        <dbReference type="EMBL" id="RDI45784.1"/>
    </source>
</evidence>
<dbReference type="InterPro" id="IPR013249">
    <property type="entry name" value="RNA_pol_sigma70_r4_t2"/>
</dbReference>
<dbReference type="InterPro" id="IPR014284">
    <property type="entry name" value="RNA_pol_sigma-70_dom"/>
</dbReference>
<dbReference type="InterPro" id="IPR007627">
    <property type="entry name" value="RNA_pol_sigma70_r2"/>
</dbReference>
<dbReference type="Pfam" id="PF08281">
    <property type="entry name" value="Sigma70_r4_2"/>
    <property type="match status" value="1"/>
</dbReference>
<dbReference type="RefSeq" id="WP_245948386.1">
    <property type="nucleotide sequence ID" value="NZ_QQAY01000002.1"/>
</dbReference>
<proteinExistence type="inferred from homology"/>